<dbReference type="OrthoDB" id="408631at2759"/>
<dbReference type="InterPro" id="IPR002018">
    <property type="entry name" value="CarbesteraseB"/>
</dbReference>
<keyword evidence="7" id="KW-1185">Reference proteome</keyword>
<evidence type="ECO:0000256" key="3">
    <source>
        <dbReference type="ARBA" id="ARBA00023180"/>
    </source>
</evidence>
<reference evidence="6 7" key="1">
    <citation type="journal article" date="2014" name="Nat. Commun.">
        <title>Molecular traces of alternative social organization in a termite genome.</title>
        <authorList>
            <person name="Terrapon N."/>
            <person name="Li C."/>
            <person name="Robertson H.M."/>
            <person name="Ji L."/>
            <person name="Meng X."/>
            <person name="Booth W."/>
            <person name="Chen Z."/>
            <person name="Childers C.P."/>
            <person name="Glastad K.M."/>
            <person name="Gokhale K."/>
            <person name="Gowin J."/>
            <person name="Gronenberg W."/>
            <person name="Hermansen R.A."/>
            <person name="Hu H."/>
            <person name="Hunt B.G."/>
            <person name="Huylmans A.K."/>
            <person name="Khalil S.M."/>
            <person name="Mitchell R.D."/>
            <person name="Munoz-Torres M.C."/>
            <person name="Mustard J.A."/>
            <person name="Pan H."/>
            <person name="Reese J.T."/>
            <person name="Scharf M.E."/>
            <person name="Sun F."/>
            <person name="Vogel H."/>
            <person name="Xiao J."/>
            <person name="Yang W."/>
            <person name="Yang Z."/>
            <person name="Yang Z."/>
            <person name="Zhou J."/>
            <person name="Zhu J."/>
            <person name="Brent C.S."/>
            <person name="Elsik C.G."/>
            <person name="Goodisman M.A."/>
            <person name="Liberles D.A."/>
            <person name="Roe R.M."/>
            <person name="Vargo E.L."/>
            <person name="Vilcinskas A."/>
            <person name="Wang J."/>
            <person name="Bornberg-Bauer E."/>
            <person name="Korb J."/>
            <person name="Zhang G."/>
            <person name="Liebig J."/>
        </authorList>
    </citation>
    <scope>NUCLEOTIDE SEQUENCE [LARGE SCALE GENOMIC DNA]</scope>
    <source>
        <tissue evidence="6">Whole organism</tissue>
    </source>
</reference>
<dbReference type="ESTHER" id="zoone-a0a067qn94">
    <property type="family name" value="OtherNon-catalytic_C"/>
</dbReference>
<dbReference type="PANTHER" id="PTHR43903">
    <property type="entry name" value="NEUROLIGIN"/>
    <property type="match status" value="1"/>
</dbReference>
<dbReference type="Proteomes" id="UP000027135">
    <property type="component" value="Unassembled WGS sequence"/>
</dbReference>
<proteinExistence type="inferred from homology"/>
<evidence type="ECO:0000256" key="1">
    <source>
        <dbReference type="ARBA" id="ARBA00005964"/>
    </source>
</evidence>
<sequence>MTYLQLIAVILIASVVPSTLANNRVKRIVGGRPAAVPPEDDPVVFVYLNDHDAKVYGTRDKPDGYYNFRGIRYAEPPVGRFRFQRPRKLRLTGDINATTAGPPCPQPDPQNTGIIGSEDCLFLNVFTPMLPDGNEGLPVMMWIHGGGHRRGSASQYGVRHLVNKKLVVVTIQYRLGSIGFLSADSKELPGNAGLFDMALALEWIKDYIRFFGGTPNKVTVFGQGTGASSAVLLSLSQITQGLLAGVLAMSGSALSTFAIDHNPLATGRELAKQNGCPETPVLEMVKCLQEVPVSTLIQADSGLQELRIAAQGALAGITGLLGPAPCIEGANDGRFLPNFLPEGPLDGLLTGQFPNIPLLTGVTRDETAPALFGKFRKEILNNFRTSPNFLNKFLSGIVSKSEVIGQIFNRTDELVQNVAAKYFPFLKGDPDTIIKNTVEVTGDVLFNLPAFHMAKLWSKHVGKTFFYSFEQTMKQNKHGGKEFLPGLPLVENDGMEGGVGHGDDLPFIFDPEPLDGNTSFSGLSLTDHNDQKVLAIVSNFIAEFARTGEPKILDSGGESHWPPFSEEKNNFVTITSKPRSNVNFRFCQMALWSGIISRLQSATCEALWGITKFSEDALAVVDQALQKGEKSSAVVSTVLNKTLQFENGQVGNGALLNIFGNKTLLPQTDSKVGNAAIINKVNTSFFPFPNVPRSPIG</sequence>
<feature type="chain" id="PRO_5001647738" evidence="4">
    <location>
        <begin position="22"/>
        <end position="697"/>
    </location>
</feature>
<protein>
    <submittedName>
        <fullName evidence="6">Neuroligin-4, Y-linked</fullName>
    </submittedName>
</protein>
<dbReference type="eggNOG" id="KOG1516">
    <property type="taxonomic scope" value="Eukaryota"/>
</dbReference>
<keyword evidence="2 4" id="KW-0732">Signal</keyword>
<feature type="domain" description="Carboxylesterase type B" evidence="5">
    <location>
        <begin position="53"/>
        <end position="581"/>
    </location>
</feature>
<organism evidence="6 7">
    <name type="scientific">Zootermopsis nevadensis</name>
    <name type="common">Dampwood termite</name>
    <dbReference type="NCBI Taxonomy" id="136037"/>
    <lineage>
        <taxon>Eukaryota</taxon>
        <taxon>Metazoa</taxon>
        <taxon>Ecdysozoa</taxon>
        <taxon>Arthropoda</taxon>
        <taxon>Hexapoda</taxon>
        <taxon>Insecta</taxon>
        <taxon>Pterygota</taxon>
        <taxon>Neoptera</taxon>
        <taxon>Polyneoptera</taxon>
        <taxon>Dictyoptera</taxon>
        <taxon>Blattodea</taxon>
        <taxon>Blattoidea</taxon>
        <taxon>Termitoidae</taxon>
        <taxon>Termopsidae</taxon>
        <taxon>Zootermopsis</taxon>
    </lineage>
</organism>
<name>A0A067QN94_ZOONE</name>
<accession>A0A067QN94</accession>
<dbReference type="PROSITE" id="PS00941">
    <property type="entry name" value="CARBOXYLESTERASE_B_2"/>
    <property type="match status" value="1"/>
</dbReference>
<dbReference type="Gene3D" id="3.40.50.1820">
    <property type="entry name" value="alpha/beta hydrolase"/>
    <property type="match status" value="1"/>
</dbReference>
<dbReference type="InterPro" id="IPR051093">
    <property type="entry name" value="Neuroligin/BSAL"/>
</dbReference>
<dbReference type="InParanoid" id="A0A067QN94"/>
<evidence type="ECO:0000313" key="7">
    <source>
        <dbReference type="Proteomes" id="UP000027135"/>
    </source>
</evidence>
<dbReference type="InterPro" id="IPR029058">
    <property type="entry name" value="AB_hydrolase_fold"/>
</dbReference>
<dbReference type="AlphaFoldDB" id="A0A067QN94"/>
<comment type="similarity">
    <text evidence="1">Belongs to the type-B carboxylesterase/lipase family.</text>
</comment>
<evidence type="ECO:0000259" key="5">
    <source>
        <dbReference type="Pfam" id="PF00135"/>
    </source>
</evidence>
<dbReference type="InterPro" id="IPR019819">
    <property type="entry name" value="Carboxylesterase_B_CS"/>
</dbReference>
<dbReference type="Pfam" id="PF00135">
    <property type="entry name" value="COesterase"/>
    <property type="match status" value="1"/>
</dbReference>
<evidence type="ECO:0000256" key="2">
    <source>
        <dbReference type="ARBA" id="ARBA00022729"/>
    </source>
</evidence>
<dbReference type="SUPFAM" id="SSF53474">
    <property type="entry name" value="alpha/beta-Hydrolases"/>
    <property type="match status" value="1"/>
</dbReference>
<evidence type="ECO:0000313" key="6">
    <source>
        <dbReference type="EMBL" id="KDR10916.1"/>
    </source>
</evidence>
<dbReference type="OMA" id="TRHGPPC"/>
<feature type="signal peptide" evidence="4">
    <location>
        <begin position="1"/>
        <end position="21"/>
    </location>
</feature>
<keyword evidence="3" id="KW-0325">Glycoprotein</keyword>
<gene>
    <name evidence="6" type="ORF">L798_14438</name>
</gene>
<dbReference type="EMBL" id="KK853131">
    <property type="protein sequence ID" value="KDR10916.1"/>
    <property type="molecule type" value="Genomic_DNA"/>
</dbReference>
<evidence type="ECO:0000256" key="4">
    <source>
        <dbReference type="SAM" id="SignalP"/>
    </source>
</evidence>